<protein>
    <submittedName>
        <fullName evidence="2">Uncharacterized protein</fullName>
    </submittedName>
</protein>
<reference evidence="2 3" key="1">
    <citation type="submission" date="2016-06" db="EMBL/GenBank/DDBJ databases">
        <title>Evolution of pathogenesis and genome organization in the Tremellales.</title>
        <authorList>
            <person name="Cuomo C."/>
            <person name="Litvintseva A."/>
            <person name="Heitman J."/>
            <person name="Chen Y."/>
            <person name="Sun S."/>
            <person name="Springer D."/>
            <person name="Dromer F."/>
            <person name="Young S."/>
            <person name="Zeng Q."/>
            <person name="Chapman S."/>
            <person name="Gujja S."/>
            <person name="Saif S."/>
            <person name="Birren B."/>
        </authorList>
    </citation>
    <scope>NUCLEOTIDE SEQUENCE [LARGE SCALE GENOMIC DNA]</scope>
    <source>
        <strain evidence="2 3">ATCC 28783</strain>
    </source>
</reference>
<dbReference type="InParanoid" id="A0A4Q1BDY0"/>
<sequence>MLSEANPSDEEPLTPLRELSSLPDIRELDPFSDRSTVLRPPVNVDGGGDVSLHRYGTLWRRYVQSMVGHEIPDVTVSWSDKPDTHDIIINFLHPEEEEDYDVDITLHATPTDSMQTQVPQDIKMVTSNLFRYEPNGNAEEDVAARLPNLVSQILSGVDKLLERSGLKRRLGTKGLASYEQTREVLLASALMQLTIEGLPGLKWTSPPGQKQTVQEVGENINTGSSPKRPALELALESILEEGGESRHESDCGLQREDPVGLYVL</sequence>
<keyword evidence="3" id="KW-1185">Reference proteome</keyword>
<accession>A0A4Q1BDY0</accession>
<comment type="caution">
    <text evidence="2">The sequence shown here is derived from an EMBL/GenBank/DDBJ whole genome shotgun (WGS) entry which is preliminary data.</text>
</comment>
<evidence type="ECO:0000256" key="1">
    <source>
        <dbReference type="SAM" id="MobiDB-lite"/>
    </source>
</evidence>
<organism evidence="2 3">
    <name type="scientific">Tremella mesenterica</name>
    <name type="common">Jelly fungus</name>
    <dbReference type="NCBI Taxonomy" id="5217"/>
    <lineage>
        <taxon>Eukaryota</taxon>
        <taxon>Fungi</taxon>
        <taxon>Dikarya</taxon>
        <taxon>Basidiomycota</taxon>
        <taxon>Agaricomycotina</taxon>
        <taxon>Tremellomycetes</taxon>
        <taxon>Tremellales</taxon>
        <taxon>Tremellaceae</taxon>
        <taxon>Tremella</taxon>
    </lineage>
</organism>
<name>A0A4Q1BDY0_TREME</name>
<proteinExistence type="predicted"/>
<dbReference type="Proteomes" id="UP000289152">
    <property type="component" value="Unassembled WGS sequence"/>
</dbReference>
<feature type="region of interest" description="Disordered" evidence="1">
    <location>
        <begin position="1"/>
        <end position="25"/>
    </location>
</feature>
<dbReference type="EMBL" id="SDIL01000155">
    <property type="protein sequence ID" value="RXK35155.1"/>
    <property type="molecule type" value="Genomic_DNA"/>
</dbReference>
<evidence type="ECO:0000313" key="3">
    <source>
        <dbReference type="Proteomes" id="UP000289152"/>
    </source>
</evidence>
<dbReference type="AlphaFoldDB" id="A0A4Q1BDY0"/>
<dbReference type="VEuPathDB" id="FungiDB:TREMEDRAFT_62211"/>
<gene>
    <name evidence="2" type="ORF">M231_07603</name>
</gene>
<evidence type="ECO:0000313" key="2">
    <source>
        <dbReference type="EMBL" id="RXK35155.1"/>
    </source>
</evidence>